<feature type="compositionally biased region" description="Acidic residues" evidence="1">
    <location>
        <begin position="193"/>
        <end position="210"/>
    </location>
</feature>
<evidence type="ECO:0000256" key="1">
    <source>
        <dbReference type="SAM" id="MobiDB-lite"/>
    </source>
</evidence>
<evidence type="ECO:0000259" key="2">
    <source>
        <dbReference type="Pfam" id="PF24626"/>
    </source>
</evidence>
<name>A0A6L2JD97_TANCI</name>
<dbReference type="InterPro" id="IPR056924">
    <property type="entry name" value="SH3_Tf2-1"/>
</dbReference>
<dbReference type="AlphaFoldDB" id="A0A6L2JD97"/>
<feature type="compositionally biased region" description="Acidic residues" evidence="1">
    <location>
        <begin position="68"/>
        <end position="78"/>
    </location>
</feature>
<keyword evidence="3" id="KW-0808">Transferase</keyword>
<feature type="region of interest" description="Disordered" evidence="1">
    <location>
        <begin position="184"/>
        <end position="211"/>
    </location>
</feature>
<dbReference type="PANTHER" id="PTHR46148">
    <property type="entry name" value="CHROMO DOMAIN-CONTAINING PROTEIN"/>
    <property type="match status" value="1"/>
</dbReference>
<dbReference type="PANTHER" id="PTHR46148:SF59">
    <property type="entry name" value="NUCLEOTIDYLTRANSFERASE, RIBONUCLEASE H"/>
    <property type="match status" value="1"/>
</dbReference>
<proteinExistence type="predicted"/>
<feature type="region of interest" description="Disordered" evidence="1">
    <location>
        <begin position="42"/>
        <end position="85"/>
    </location>
</feature>
<evidence type="ECO:0000313" key="3">
    <source>
        <dbReference type="EMBL" id="GEU34978.1"/>
    </source>
</evidence>
<keyword evidence="3" id="KW-0695">RNA-directed DNA polymerase</keyword>
<protein>
    <submittedName>
        <fullName evidence="3">Putative reverse transcriptase domain-containing protein</fullName>
    </submittedName>
</protein>
<gene>
    <name evidence="3" type="ORF">Tci_006956</name>
</gene>
<feature type="domain" description="Tf2-1-like SH3-like" evidence="2">
    <location>
        <begin position="619"/>
        <end position="652"/>
    </location>
</feature>
<dbReference type="GO" id="GO:0003964">
    <property type="term" value="F:RNA-directed DNA polymerase activity"/>
    <property type="evidence" value="ECO:0007669"/>
    <property type="project" value="UniProtKB-KW"/>
</dbReference>
<dbReference type="EMBL" id="BKCJ010000639">
    <property type="protein sequence ID" value="GEU34978.1"/>
    <property type="molecule type" value="Genomic_DNA"/>
</dbReference>
<organism evidence="3">
    <name type="scientific">Tanacetum cinerariifolium</name>
    <name type="common">Dalmatian daisy</name>
    <name type="synonym">Chrysanthemum cinerariifolium</name>
    <dbReference type="NCBI Taxonomy" id="118510"/>
    <lineage>
        <taxon>Eukaryota</taxon>
        <taxon>Viridiplantae</taxon>
        <taxon>Streptophyta</taxon>
        <taxon>Embryophyta</taxon>
        <taxon>Tracheophyta</taxon>
        <taxon>Spermatophyta</taxon>
        <taxon>Magnoliopsida</taxon>
        <taxon>eudicotyledons</taxon>
        <taxon>Gunneridae</taxon>
        <taxon>Pentapetalae</taxon>
        <taxon>asterids</taxon>
        <taxon>campanulids</taxon>
        <taxon>Asterales</taxon>
        <taxon>Asteraceae</taxon>
        <taxon>Asteroideae</taxon>
        <taxon>Anthemideae</taxon>
        <taxon>Anthemidinae</taxon>
        <taxon>Tanacetum</taxon>
    </lineage>
</organism>
<reference evidence="3" key="1">
    <citation type="journal article" date="2019" name="Sci. Rep.">
        <title>Draft genome of Tanacetum cinerariifolium, the natural source of mosquito coil.</title>
        <authorList>
            <person name="Yamashiro T."/>
            <person name="Shiraishi A."/>
            <person name="Satake H."/>
            <person name="Nakayama K."/>
        </authorList>
    </citation>
    <scope>NUCLEOTIDE SEQUENCE</scope>
</reference>
<keyword evidence="3" id="KW-0548">Nucleotidyltransferase</keyword>
<sequence>MAQKVFLGRYYGEESAEKGSPGVIVYGYNGLLMQPVATPSLDFVPGPEHPPSLNYVPSPEHPPSLDEKDSDDEEEEEEHLAPSDSSVVPIIDPISQLEIQRQWRLMSLHLHPDHFILLSLFPRHVSVGHERQEESAEIRSPGVIVYGYNRLLMQPVATPSLDFVPGPEHPPSLVEIPYEDYEEDHVDYPADGGDGDGDDEPSDDDDDDDDMRIRRIRTVRLEPPMSASIEACIARHATLLSPPLPIPSPPLPLPSPLTTSPTDSGAPLGYRAAGIRMRVILLFTSRRTKIPKAATGYMITNICDEIVDTLMEIAPTTLEGVNQRVINLDTSVRQRTDEFETQLTTTLGRIEILEARDPGPQEGPAEAGRSALTWWNSHMRGVGQDVAYAMPWAALKRMITDKYCPRESAKVESHSKGIMWHGLTLLGWEIRSLMKEPNLYVPSAIITMMGPVHQSVPTVRRLLIWPVTVKADLLLPITITTPTTTTTTREPKVKIQGASLALNVEFKTDPNSNVVTDHGYDVELANGRIIWVNTLIRGCTLNFLNHPFNLDLMLVEMAVLTSLSRKAKDKSKEKRLEDVPIVQDFPEVFSRTFRRIQAARDCKKSYADVRLKPLKFQVGDRVMLKVSPWKGVVRFGKRGKLNPRYIGPFKCLSDEPLAILLDEIHIDEKLGFIEEPLEIMDHEVKRLKQSRIPIIKFQWNSRIGPKFIWEREDQFWKKYP</sequence>
<dbReference type="Pfam" id="PF24626">
    <property type="entry name" value="SH3_Tf2-1"/>
    <property type="match status" value="1"/>
</dbReference>
<accession>A0A6L2JD97</accession>
<comment type="caution">
    <text evidence="3">The sequence shown here is derived from an EMBL/GenBank/DDBJ whole genome shotgun (WGS) entry which is preliminary data.</text>
</comment>